<dbReference type="GO" id="GO:0051301">
    <property type="term" value="P:cell division"/>
    <property type="evidence" value="ECO:0007669"/>
    <property type="project" value="UniProtKB-UniRule"/>
</dbReference>
<feature type="region of interest" description="Disordered" evidence="6">
    <location>
        <begin position="559"/>
        <end position="591"/>
    </location>
</feature>
<dbReference type="InterPro" id="IPR003593">
    <property type="entry name" value="AAA+_ATPase"/>
</dbReference>
<organism evidence="8 9">
    <name type="scientific">Neohortaea acidophila</name>
    <dbReference type="NCBI Taxonomy" id="245834"/>
    <lineage>
        <taxon>Eukaryota</taxon>
        <taxon>Fungi</taxon>
        <taxon>Dikarya</taxon>
        <taxon>Ascomycota</taxon>
        <taxon>Pezizomycotina</taxon>
        <taxon>Dothideomycetes</taxon>
        <taxon>Dothideomycetidae</taxon>
        <taxon>Mycosphaerellales</taxon>
        <taxon>Teratosphaeriaceae</taxon>
        <taxon>Neohortaea</taxon>
    </lineage>
</organism>
<dbReference type="FunFam" id="3.40.50.300:FF:000547">
    <property type="entry name" value="Cell division control protein"/>
    <property type="match status" value="1"/>
</dbReference>
<dbReference type="EMBL" id="MU001639">
    <property type="protein sequence ID" value="KAF2480576.1"/>
    <property type="molecule type" value="Genomic_DNA"/>
</dbReference>
<dbReference type="InterPro" id="IPR041664">
    <property type="entry name" value="AAA_16"/>
</dbReference>
<dbReference type="InterPro" id="IPR016314">
    <property type="entry name" value="Cdc6/18"/>
</dbReference>
<keyword evidence="4" id="KW-0131">Cell cycle</keyword>
<evidence type="ECO:0000256" key="1">
    <source>
        <dbReference type="ARBA" id="ARBA00006184"/>
    </source>
</evidence>
<dbReference type="GO" id="GO:0005634">
    <property type="term" value="C:nucleus"/>
    <property type="evidence" value="ECO:0007669"/>
    <property type="project" value="TreeGrafter"/>
</dbReference>
<evidence type="ECO:0000313" key="9">
    <source>
        <dbReference type="Proteomes" id="UP000799767"/>
    </source>
</evidence>
<dbReference type="InterPro" id="IPR027417">
    <property type="entry name" value="P-loop_NTPase"/>
</dbReference>
<dbReference type="GeneID" id="54478522"/>
<keyword evidence="2" id="KW-0132">Cell division</keyword>
<feature type="compositionally biased region" description="Polar residues" evidence="6">
    <location>
        <begin position="132"/>
        <end position="143"/>
    </location>
</feature>
<dbReference type="Gene3D" id="3.40.50.300">
    <property type="entry name" value="P-loop containing nucleotide triphosphate hydrolases"/>
    <property type="match status" value="1"/>
</dbReference>
<dbReference type="InterPro" id="IPR054425">
    <property type="entry name" value="Cdc6_ORC1-like_ATPase_lid"/>
</dbReference>
<feature type="region of interest" description="Disordered" evidence="6">
    <location>
        <begin position="1"/>
        <end position="143"/>
    </location>
</feature>
<dbReference type="Proteomes" id="UP000799767">
    <property type="component" value="Unassembled WGS sequence"/>
</dbReference>
<keyword evidence="8" id="KW-0378">Hydrolase</keyword>
<keyword evidence="3" id="KW-0235">DNA replication</keyword>
<dbReference type="PIRSF" id="PIRSF001767">
    <property type="entry name" value="Cdc6"/>
    <property type="match status" value="1"/>
</dbReference>
<evidence type="ECO:0000259" key="7">
    <source>
        <dbReference type="SMART" id="SM00382"/>
    </source>
</evidence>
<gene>
    <name evidence="8" type="ORF">BDY17DRAFT_326465</name>
</gene>
<dbReference type="CDD" id="cd00009">
    <property type="entry name" value="AAA"/>
    <property type="match status" value="1"/>
</dbReference>
<proteinExistence type="inferred from homology"/>
<dbReference type="InterPro" id="IPR050311">
    <property type="entry name" value="ORC1/CDC6"/>
</dbReference>
<sequence length="624" mass="67928">MAATVLGKRTRGAPEVDAHQTRSKRRIVLNEPNDENDNPFARKKSTDDESRTRKPARLSTRPAKHGPPETRVATSSSKSPSPRKSANPSVAVYEDGKDNEEKTTTPKTPRHRDALSKKIAITPRHRAHLNGAQLTPRSPQTPSNVATSIYNHARQLFSRCTAPGKLVGRDEERSELISFVHACLESQAAGCLYVSGPPGTGKSALVQESLQQYEDNKSVKQSSINCMSVKSATHLCTKLSEDLELGTGVTLAHLRAALTKGKGQGDHKYVVVLDEVDRLVDLDVELMYNLFDWSMQPASRLILIGIANALDLTDRLLPRLKGRNLKPALLPFMPYSARQIAEVITTKLKSLCNAETASIPFFQPAAIQFCAKKIGSQTGDLRKAFDICRRAIDLVEQETREKDMKFNSPSKTPLMENVNLSSPPTPKSPDQKPTNPTYTLESAPKATIAHVARITAQVFGNGSVQRLATLNIQQKAVLVALLVLEKRNIDRQLERTMFATPSKKTSSAPSSKQLFEAYSQMCNRDHLLHALTATEFGDVVSGLEALNLITVADAGKLSATRMPPTPSRTPRKFPKNGFGGAGNEPKRFASAVGEKELSASLEGPGGELINQILRGDGSALVSAA</sequence>
<dbReference type="SUPFAM" id="SSF52540">
    <property type="entry name" value="P-loop containing nucleoside triphosphate hydrolases"/>
    <property type="match status" value="1"/>
</dbReference>
<keyword evidence="9" id="KW-1185">Reference proteome</keyword>
<feature type="domain" description="AAA+ ATPase" evidence="7">
    <location>
        <begin position="188"/>
        <end position="332"/>
    </location>
</feature>
<dbReference type="Pfam" id="PF22606">
    <property type="entry name" value="Cdc6-ORC-like_ATPase_lid"/>
    <property type="match status" value="1"/>
</dbReference>
<feature type="compositionally biased region" description="Basic and acidic residues" evidence="6">
    <location>
        <begin position="94"/>
        <end position="104"/>
    </location>
</feature>
<dbReference type="InterPro" id="IPR036388">
    <property type="entry name" value="WH-like_DNA-bd_sf"/>
</dbReference>
<dbReference type="PANTHER" id="PTHR10763">
    <property type="entry name" value="CELL DIVISION CONTROL PROTEIN 6-RELATED"/>
    <property type="match status" value="1"/>
</dbReference>
<evidence type="ECO:0000256" key="3">
    <source>
        <dbReference type="ARBA" id="ARBA00022705"/>
    </source>
</evidence>
<evidence type="ECO:0000313" key="8">
    <source>
        <dbReference type="EMBL" id="KAF2480576.1"/>
    </source>
</evidence>
<dbReference type="RefSeq" id="XP_033587146.1">
    <property type="nucleotide sequence ID" value="XM_033737520.1"/>
</dbReference>
<comment type="similarity">
    <text evidence="1 5">Belongs to the CDC6/cdc18 family.</text>
</comment>
<reference evidence="8" key="1">
    <citation type="journal article" date="2020" name="Stud. Mycol.">
        <title>101 Dothideomycetes genomes: a test case for predicting lifestyles and emergence of pathogens.</title>
        <authorList>
            <person name="Haridas S."/>
            <person name="Albert R."/>
            <person name="Binder M."/>
            <person name="Bloem J."/>
            <person name="Labutti K."/>
            <person name="Salamov A."/>
            <person name="Andreopoulos B."/>
            <person name="Baker S."/>
            <person name="Barry K."/>
            <person name="Bills G."/>
            <person name="Bluhm B."/>
            <person name="Cannon C."/>
            <person name="Castanera R."/>
            <person name="Culley D."/>
            <person name="Daum C."/>
            <person name="Ezra D."/>
            <person name="Gonzalez J."/>
            <person name="Henrissat B."/>
            <person name="Kuo A."/>
            <person name="Liang C."/>
            <person name="Lipzen A."/>
            <person name="Lutzoni F."/>
            <person name="Magnuson J."/>
            <person name="Mondo S."/>
            <person name="Nolan M."/>
            <person name="Ohm R."/>
            <person name="Pangilinan J."/>
            <person name="Park H.-J."/>
            <person name="Ramirez L."/>
            <person name="Alfaro M."/>
            <person name="Sun H."/>
            <person name="Tritt A."/>
            <person name="Yoshinaga Y."/>
            <person name="Zwiers L.-H."/>
            <person name="Turgeon B."/>
            <person name="Goodwin S."/>
            <person name="Spatafora J."/>
            <person name="Crous P."/>
            <person name="Grigoriev I."/>
        </authorList>
    </citation>
    <scope>NUCLEOTIDE SEQUENCE</scope>
    <source>
        <strain evidence="8">CBS 113389</strain>
    </source>
</reference>
<dbReference type="SMART" id="SM00382">
    <property type="entry name" value="AAA"/>
    <property type="match status" value="1"/>
</dbReference>
<dbReference type="AlphaFoldDB" id="A0A6A6PL92"/>
<dbReference type="Gene3D" id="1.10.8.60">
    <property type="match status" value="1"/>
</dbReference>
<dbReference type="Pfam" id="PF13191">
    <property type="entry name" value="AAA_16"/>
    <property type="match status" value="1"/>
</dbReference>
<protein>
    <recommendedName>
        <fullName evidence="5">Cell division control protein</fullName>
    </recommendedName>
</protein>
<accession>A0A6A6PL92</accession>
<dbReference type="GO" id="GO:0016787">
    <property type="term" value="F:hydrolase activity"/>
    <property type="evidence" value="ECO:0007669"/>
    <property type="project" value="UniProtKB-KW"/>
</dbReference>
<dbReference type="OrthoDB" id="1926878at2759"/>
<dbReference type="PANTHER" id="PTHR10763:SF26">
    <property type="entry name" value="CELL DIVISION CONTROL PROTEIN 6 HOMOLOG"/>
    <property type="match status" value="1"/>
</dbReference>
<evidence type="ECO:0000256" key="6">
    <source>
        <dbReference type="SAM" id="MobiDB-lite"/>
    </source>
</evidence>
<dbReference type="Gene3D" id="1.10.10.10">
    <property type="entry name" value="Winged helix-like DNA-binding domain superfamily/Winged helix DNA-binding domain"/>
    <property type="match status" value="1"/>
</dbReference>
<feature type="region of interest" description="Disordered" evidence="6">
    <location>
        <begin position="400"/>
        <end position="439"/>
    </location>
</feature>
<evidence type="ECO:0000256" key="2">
    <source>
        <dbReference type="ARBA" id="ARBA00022618"/>
    </source>
</evidence>
<dbReference type="GO" id="GO:0003688">
    <property type="term" value="F:DNA replication origin binding"/>
    <property type="evidence" value="ECO:0007669"/>
    <property type="project" value="TreeGrafter"/>
</dbReference>
<dbReference type="GO" id="GO:0006270">
    <property type="term" value="P:DNA replication initiation"/>
    <property type="evidence" value="ECO:0007669"/>
    <property type="project" value="UniProtKB-UniRule"/>
</dbReference>
<dbReference type="GO" id="GO:0033314">
    <property type="term" value="P:mitotic DNA replication checkpoint signaling"/>
    <property type="evidence" value="ECO:0007669"/>
    <property type="project" value="TreeGrafter"/>
</dbReference>
<evidence type="ECO:0000256" key="4">
    <source>
        <dbReference type="ARBA" id="ARBA00023306"/>
    </source>
</evidence>
<name>A0A6A6PL92_9PEZI</name>
<feature type="compositionally biased region" description="Low complexity" evidence="6">
    <location>
        <begin position="75"/>
        <end position="89"/>
    </location>
</feature>
<evidence type="ECO:0000256" key="5">
    <source>
        <dbReference type="PIRNR" id="PIRNR001767"/>
    </source>
</evidence>